<dbReference type="Gene3D" id="3.10.180.10">
    <property type="entry name" value="2,3-Dihydroxybiphenyl 1,2-Dioxygenase, domain 1"/>
    <property type="match status" value="1"/>
</dbReference>
<reference evidence="3 4" key="1">
    <citation type="submission" date="2006-01" db="EMBL/GenBank/DDBJ databases">
        <authorList>
            <person name="Hagstrom A."/>
            <person name="Ferriera S."/>
            <person name="Johnson J."/>
            <person name="Kravitz S."/>
            <person name="Halpern A."/>
            <person name="Remington K."/>
            <person name="Beeson K."/>
            <person name="Tran B."/>
            <person name="Rogers Y.-H."/>
            <person name="Friedman R."/>
            <person name="Venter J.C."/>
        </authorList>
    </citation>
    <scope>NUCLEOTIDE SEQUENCE [LARGE SCALE GENOMIC DNA]</scope>
    <source>
        <strain evidence="3 4">SKA53</strain>
    </source>
</reference>
<dbReference type="STRING" id="314232.SKA53_14711"/>
<evidence type="ECO:0000313" key="4">
    <source>
        <dbReference type="Proteomes" id="UP000004507"/>
    </source>
</evidence>
<dbReference type="GO" id="GO:0046872">
    <property type="term" value="F:metal ion binding"/>
    <property type="evidence" value="ECO:0007669"/>
    <property type="project" value="UniProtKB-KW"/>
</dbReference>
<dbReference type="GO" id="GO:0004462">
    <property type="term" value="F:lactoylglutathione lyase activity"/>
    <property type="evidence" value="ECO:0007669"/>
    <property type="project" value="InterPro"/>
</dbReference>
<dbReference type="SUPFAM" id="SSF54593">
    <property type="entry name" value="Glyoxalase/Bleomycin resistance protein/Dihydroxybiphenyl dioxygenase"/>
    <property type="match status" value="1"/>
</dbReference>
<dbReference type="AlphaFoldDB" id="A3V590"/>
<proteinExistence type="predicted"/>
<organism evidence="3 4">
    <name type="scientific">Yoonia vestfoldensis SKA53</name>
    <dbReference type="NCBI Taxonomy" id="314232"/>
    <lineage>
        <taxon>Bacteria</taxon>
        <taxon>Pseudomonadati</taxon>
        <taxon>Pseudomonadota</taxon>
        <taxon>Alphaproteobacteria</taxon>
        <taxon>Rhodobacterales</taxon>
        <taxon>Paracoccaceae</taxon>
        <taxon>Yoonia</taxon>
    </lineage>
</organism>
<dbReference type="PROSITE" id="PS00934">
    <property type="entry name" value="GLYOXALASE_I_1"/>
    <property type="match status" value="1"/>
</dbReference>
<dbReference type="HOGENOM" id="CLU_046006_19_1_5"/>
<gene>
    <name evidence="3" type="ORF">SKA53_14711</name>
</gene>
<feature type="domain" description="VOC" evidence="2">
    <location>
        <begin position="30"/>
        <end position="150"/>
    </location>
</feature>
<dbReference type="EMBL" id="AAMS01000004">
    <property type="protein sequence ID" value="EAQ06808.1"/>
    <property type="molecule type" value="Genomic_DNA"/>
</dbReference>
<dbReference type="InterPro" id="IPR029068">
    <property type="entry name" value="Glyas_Bleomycin-R_OHBP_Dase"/>
</dbReference>
<keyword evidence="1" id="KW-0479">Metal-binding</keyword>
<dbReference type="PROSITE" id="PS51819">
    <property type="entry name" value="VOC"/>
    <property type="match status" value="1"/>
</dbReference>
<dbReference type="InterPro" id="IPR018146">
    <property type="entry name" value="Glyoxalase_1_CS"/>
</dbReference>
<comment type="caution">
    <text evidence="3">The sequence shown here is derived from an EMBL/GenBank/DDBJ whole genome shotgun (WGS) entry which is preliminary data.</text>
</comment>
<dbReference type="InterPro" id="IPR037523">
    <property type="entry name" value="VOC_core"/>
</dbReference>
<sequence length="186" mass="19956">MLPDDDGANHAYPDSIAERITPMSAPATTRIGHVHLRVSDLDRAIAFYGDILGFHITQRFGTGAAFLAAGDYHHHIGLNTWDSLGATPPPAGHTGLYHTAFLFPDRAALGAVVARVLAAGLPLDGAADHGVSEAVYLRDPDNNGVELYTDKPQADWPRDASGALRMTNNRLDVRALVDFAHKVSQN</sequence>
<keyword evidence="4" id="KW-1185">Reference proteome</keyword>
<dbReference type="PANTHER" id="PTHR43279">
    <property type="entry name" value="CATECHOL-2,3-DIOXYGENASE"/>
    <property type="match status" value="1"/>
</dbReference>
<dbReference type="InterPro" id="IPR004360">
    <property type="entry name" value="Glyas_Fos-R_dOase_dom"/>
</dbReference>
<dbReference type="PANTHER" id="PTHR43279:SF1">
    <property type="entry name" value="CATECHOL-2,3-DIOXYGENASE"/>
    <property type="match status" value="1"/>
</dbReference>
<dbReference type="Proteomes" id="UP000004507">
    <property type="component" value="Unassembled WGS sequence"/>
</dbReference>
<dbReference type="Pfam" id="PF00903">
    <property type="entry name" value="Glyoxalase"/>
    <property type="match status" value="1"/>
</dbReference>
<dbReference type="eggNOG" id="COG2514">
    <property type="taxonomic scope" value="Bacteria"/>
</dbReference>
<protein>
    <recommendedName>
        <fullName evidence="2">VOC domain-containing protein</fullName>
    </recommendedName>
</protein>
<name>A3V590_9RHOB</name>
<evidence type="ECO:0000259" key="2">
    <source>
        <dbReference type="PROSITE" id="PS51819"/>
    </source>
</evidence>
<accession>A3V590</accession>
<evidence type="ECO:0000256" key="1">
    <source>
        <dbReference type="ARBA" id="ARBA00022723"/>
    </source>
</evidence>
<evidence type="ECO:0000313" key="3">
    <source>
        <dbReference type="EMBL" id="EAQ06808.1"/>
    </source>
</evidence>